<keyword evidence="1" id="KW-0472">Membrane</keyword>
<accession>A0ABX2DKH4</accession>
<organism evidence="2 3">
    <name type="scientific">Paenibacillus tritici</name>
    <dbReference type="NCBI Taxonomy" id="1873425"/>
    <lineage>
        <taxon>Bacteria</taxon>
        <taxon>Bacillati</taxon>
        <taxon>Bacillota</taxon>
        <taxon>Bacilli</taxon>
        <taxon>Bacillales</taxon>
        <taxon>Paenibacillaceae</taxon>
        <taxon>Paenibacillus</taxon>
    </lineage>
</organism>
<evidence type="ECO:0000256" key="1">
    <source>
        <dbReference type="SAM" id="Phobius"/>
    </source>
</evidence>
<keyword evidence="1" id="KW-1133">Transmembrane helix</keyword>
<dbReference type="RefSeq" id="WP_173129934.1">
    <property type="nucleotide sequence ID" value="NZ_JABMKX010000003.1"/>
</dbReference>
<dbReference type="Proteomes" id="UP000711047">
    <property type="component" value="Unassembled WGS sequence"/>
</dbReference>
<sequence length="312" mass="34986">MPSYKDTELKEILLKEDLGDVDLSGRVMKQLYAEQHKKERFFMKYKVGILVITGMLLTASSGFAAVHYQSLSNKKGEITLQVKPAAEFKEVQAEDIRRLDYSRELGEELLEEGTAAIFYVLPHNPDGVTDTRFKPVRYTDLASLQAKLSGQSVTVAERLGDGYSFHSASVHFEPVNLVHPPAPEEAAATADRLRKQAEQSGKDYAMLPVGLSDRLLSLTAAYRKGNQEVTLHISRTNGPVTQYMDEQVDFTSEKLDVKGVEMLFTKYRGGNNLTWTAGIPGSREMLHYQLDEMSGQDYTKDELVRLAETLLK</sequence>
<protein>
    <recommendedName>
        <fullName evidence="4">DUF4367 domain-containing protein</fullName>
    </recommendedName>
</protein>
<reference evidence="2 3" key="1">
    <citation type="submission" date="2020-05" db="EMBL/GenBank/DDBJ databases">
        <title>Paenibacillus glebae, sp. nov., Paenibacillus humi sp. nov., Paenibacillus pedi sp. nov., Paenibacillus terrestris sp. nov. and Paenibacillus terricola sp. nov., isolated from a forest top soil sample.</title>
        <authorList>
            <person name="Qi S."/>
            <person name="Carlier A."/>
            <person name="Cnockaert M."/>
            <person name="Vandamme P."/>
        </authorList>
    </citation>
    <scope>NUCLEOTIDE SEQUENCE [LARGE SCALE GENOMIC DNA]</scope>
    <source>
        <strain evidence="2 3">LMG 29502</strain>
    </source>
</reference>
<name>A0ABX2DKH4_9BACL</name>
<keyword evidence="1" id="KW-0812">Transmembrane</keyword>
<proteinExistence type="predicted"/>
<feature type="transmembrane region" description="Helical" evidence="1">
    <location>
        <begin position="47"/>
        <end position="68"/>
    </location>
</feature>
<evidence type="ECO:0000313" key="3">
    <source>
        <dbReference type="Proteomes" id="UP000711047"/>
    </source>
</evidence>
<gene>
    <name evidence="2" type="ORF">HQN87_07300</name>
</gene>
<dbReference type="EMBL" id="JABMKX010000003">
    <property type="protein sequence ID" value="NQX45133.1"/>
    <property type="molecule type" value="Genomic_DNA"/>
</dbReference>
<evidence type="ECO:0008006" key="4">
    <source>
        <dbReference type="Google" id="ProtNLM"/>
    </source>
</evidence>
<evidence type="ECO:0000313" key="2">
    <source>
        <dbReference type="EMBL" id="NQX45133.1"/>
    </source>
</evidence>
<comment type="caution">
    <text evidence="2">The sequence shown here is derived from an EMBL/GenBank/DDBJ whole genome shotgun (WGS) entry which is preliminary data.</text>
</comment>
<keyword evidence="3" id="KW-1185">Reference proteome</keyword>